<reference evidence="3 4" key="1">
    <citation type="journal article" date="2013" name="Curr. Biol.">
        <title>The Genome of the Foraminiferan Reticulomyxa filosa.</title>
        <authorList>
            <person name="Glockner G."/>
            <person name="Hulsmann N."/>
            <person name="Schleicher M."/>
            <person name="Noegel A.A."/>
            <person name="Eichinger L."/>
            <person name="Gallinger C."/>
            <person name="Pawlowski J."/>
            <person name="Sierra R."/>
            <person name="Euteneuer U."/>
            <person name="Pillet L."/>
            <person name="Moustafa A."/>
            <person name="Platzer M."/>
            <person name="Groth M."/>
            <person name="Szafranski K."/>
            <person name="Schliwa M."/>
        </authorList>
    </citation>
    <scope>NUCLEOTIDE SEQUENCE [LARGE SCALE GENOMIC DNA]</scope>
</reference>
<name>X6LZP6_RETFI</name>
<dbReference type="EMBL" id="ASPP01026512">
    <property type="protein sequence ID" value="ETO07099.1"/>
    <property type="molecule type" value="Genomic_DNA"/>
</dbReference>
<protein>
    <submittedName>
        <fullName evidence="3">Uncharacterized protein</fullName>
    </submittedName>
</protein>
<accession>X6LZP6</accession>
<gene>
    <name evidence="3" type="ORF">RFI_30293</name>
</gene>
<keyword evidence="4" id="KW-1185">Reference proteome</keyword>
<keyword evidence="2" id="KW-0812">Transmembrane</keyword>
<sequence>MNAEKLNPFFRDPRDEWQVGSEVKIYHNGKWHKATIVTVSKSNVGASNGNASAGDKNANKGSVSTNDLFNCLLEDGKTSVRVNRWDVSIQPSNLEIDDDEQQDDADDDQDLIMTAGQTTKGQKSDSEDANVTSELFDNEEEEDRFFDALLDDLNGTMKESSKMKSKEENDTDEGPNAAGHTGYDLAGLQLASKSNRKRASKVRKEKMIGDSSGAVIGDMGVDVKSDEKSDILQQQMETQMSAICGYTVWVNWCDVTQLQGYYKCVGFRNDHYAFVHKQDHRAELIADHKGYWHLVYDKTIMYKSSGIFFLFCLCMFYISLCIFCKERKKKKKRGGDL</sequence>
<keyword evidence="2" id="KW-1133">Transmembrane helix</keyword>
<evidence type="ECO:0000313" key="3">
    <source>
        <dbReference type="EMBL" id="ETO07099.1"/>
    </source>
</evidence>
<feature type="region of interest" description="Disordered" evidence="1">
    <location>
        <begin position="116"/>
        <end position="140"/>
    </location>
</feature>
<keyword evidence="2" id="KW-0472">Membrane</keyword>
<evidence type="ECO:0000256" key="2">
    <source>
        <dbReference type="SAM" id="Phobius"/>
    </source>
</evidence>
<feature type="region of interest" description="Disordered" evidence="1">
    <location>
        <begin position="158"/>
        <end position="183"/>
    </location>
</feature>
<evidence type="ECO:0000256" key="1">
    <source>
        <dbReference type="SAM" id="MobiDB-lite"/>
    </source>
</evidence>
<evidence type="ECO:0000313" key="4">
    <source>
        <dbReference type="Proteomes" id="UP000023152"/>
    </source>
</evidence>
<dbReference type="AlphaFoldDB" id="X6LZP6"/>
<comment type="caution">
    <text evidence="3">The sequence shown here is derived from an EMBL/GenBank/DDBJ whole genome shotgun (WGS) entry which is preliminary data.</text>
</comment>
<feature type="transmembrane region" description="Helical" evidence="2">
    <location>
        <begin position="306"/>
        <end position="324"/>
    </location>
</feature>
<organism evidence="3 4">
    <name type="scientific">Reticulomyxa filosa</name>
    <dbReference type="NCBI Taxonomy" id="46433"/>
    <lineage>
        <taxon>Eukaryota</taxon>
        <taxon>Sar</taxon>
        <taxon>Rhizaria</taxon>
        <taxon>Retaria</taxon>
        <taxon>Foraminifera</taxon>
        <taxon>Monothalamids</taxon>
        <taxon>Reticulomyxidae</taxon>
        <taxon>Reticulomyxa</taxon>
    </lineage>
</organism>
<proteinExistence type="predicted"/>
<feature type="compositionally biased region" description="Basic and acidic residues" evidence="1">
    <location>
        <begin position="159"/>
        <end position="168"/>
    </location>
</feature>
<dbReference type="Proteomes" id="UP000023152">
    <property type="component" value="Unassembled WGS sequence"/>
</dbReference>